<name>A0ABY9TH29_9GAMM</name>
<proteinExistence type="predicted"/>
<protein>
    <submittedName>
        <fullName evidence="1">Uncharacterized protein</fullName>
    </submittedName>
</protein>
<accession>A0ABY9TH29</accession>
<dbReference type="Proteomes" id="UP001248581">
    <property type="component" value="Chromosome"/>
</dbReference>
<dbReference type="RefSeq" id="WP_348387164.1">
    <property type="nucleotide sequence ID" value="NZ_CP134146.1"/>
</dbReference>
<keyword evidence="2" id="KW-1185">Reference proteome</keyword>
<dbReference type="EMBL" id="CP134146">
    <property type="protein sequence ID" value="WNC68006.1"/>
    <property type="molecule type" value="Genomic_DNA"/>
</dbReference>
<gene>
    <name evidence="1" type="ORF">RI845_15960</name>
</gene>
<organism evidence="1 2">
    <name type="scientific">Thalassotalea nanhaiensis</name>
    <dbReference type="NCBI Taxonomy" id="3065648"/>
    <lineage>
        <taxon>Bacteria</taxon>
        <taxon>Pseudomonadati</taxon>
        <taxon>Pseudomonadota</taxon>
        <taxon>Gammaproteobacteria</taxon>
        <taxon>Alteromonadales</taxon>
        <taxon>Colwelliaceae</taxon>
        <taxon>Thalassotalea</taxon>
    </lineage>
</organism>
<reference evidence="2" key="1">
    <citation type="submission" date="2023-09" db="EMBL/GenBank/DDBJ databases">
        <authorList>
            <person name="Li S."/>
            <person name="Li X."/>
            <person name="Zhang C."/>
            <person name="Zhao Z."/>
        </authorList>
    </citation>
    <scope>NUCLEOTIDE SEQUENCE [LARGE SCALE GENOMIC DNA]</scope>
    <source>
        <strain evidence="2">SQ345</strain>
    </source>
</reference>
<sequence length="135" mass="16130">MIEFIIVALVLTYLVWSIYQEDTLPKIYRLRNCMGKRWKAEFPGHSTSNIRSFLIFFVDAFAFDKKDKLQFEPSDKLLTIYRELYPKKWQADALEFETLAEDLHKHHGIDFNSLWHDDLTLGELYQAFNKAHRQV</sequence>
<evidence type="ECO:0000313" key="1">
    <source>
        <dbReference type="EMBL" id="WNC68006.1"/>
    </source>
</evidence>
<evidence type="ECO:0000313" key="2">
    <source>
        <dbReference type="Proteomes" id="UP001248581"/>
    </source>
</evidence>